<accession>A0A4Y8VCW0</accession>
<dbReference type="AlphaFoldDB" id="A0A4Y8VCW0"/>
<dbReference type="Proteomes" id="UP000297555">
    <property type="component" value="Unassembled WGS sequence"/>
</dbReference>
<evidence type="ECO:0000313" key="1">
    <source>
        <dbReference type="EMBL" id="TFH79015.1"/>
    </source>
</evidence>
<dbReference type="OrthoDB" id="2656750at2"/>
<gene>
    <name evidence="1" type="ORF">E4J90_18700</name>
</gene>
<protein>
    <recommendedName>
        <fullName evidence="3">SinR family protein</fullName>
    </recommendedName>
</protein>
<sequence length="89" mass="10641">MSVYCVAYDLNNPGQNYSELYRELRNSSGFWHELESIWLISTFENAQQLSNRLLKHIDQNDRLLVLNVNRDFQGWLPNDAWTWLNNHIT</sequence>
<proteinExistence type="predicted"/>
<reference evidence="1 2" key="1">
    <citation type="submission" date="2019-03" db="EMBL/GenBank/DDBJ databases">
        <title>Draft genome sequence of humic substances-degrading Pseudomonas kribbensis CHA-19 from forest soil.</title>
        <authorList>
            <person name="Kim D."/>
        </authorList>
    </citation>
    <scope>NUCLEOTIDE SEQUENCE [LARGE SCALE GENOMIC DNA]</scope>
    <source>
        <strain evidence="1 2">CHA-19</strain>
    </source>
</reference>
<organism evidence="1 2">
    <name type="scientific">Pseudomonas kribbensis</name>
    <dbReference type="NCBI Taxonomy" id="1628086"/>
    <lineage>
        <taxon>Bacteria</taxon>
        <taxon>Pseudomonadati</taxon>
        <taxon>Pseudomonadota</taxon>
        <taxon>Gammaproteobacteria</taxon>
        <taxon>Pseudomonadales</taxon>
        <taxon>Pseudomonadaceae</taxon>
        <taxon>Pseudomonas</taxon>
    </lineage>
</organism>
<dbReference type="EMBL" id="SPDQ01000019">
    <property type="protein sequence ID" value="TFH79015.1"/>
    <property type="molecule type" value="Genomic_DNA"/>
</dbReference>
<evidence type="ECO:0008006" key="3">
    <source>
        <dbReference type="Google" id="ProtNLM"/>
    </source>
</evidence>
<comment type="caution">
    <text evidence="1">The sequence shown here is derived from an EMBL/GenBank/DDBJ whole genome shotgun (WGS) entry which is preliminary data.</text>
</comment>
<evidence type="ECO:0000313" key="2">
    <source>
        <dbReference type="Proteomes" id="UP000297555"/>
    </source>
</evidence>
<name>A0A4Y8VCW0_9PSED</name>